<sequence length="104" mass="10972">MTKEVLDAIAAREAHCKPFGAAVTLSVGERDALVAMARDGAAILRAATELPFGYHIELYVEAGYAGAKMIDPDGEPVDLDQDERNLALEINAAIDAAMAKDASL</sequence>
<accession>A0ABX9FWP1</accession>
<comment type="caution">
    <text evidence="1">The sequence shown here is derived from an EMBL/GenBank/DDBJ whole genome shotgun (WGS) entry which is preliminary data.</text>
</comment>
<evidence type="ECO:0000313" key="1">
    <source>
        <dbReference type="EMBL" id="RBP11241.1"/>
    </source>
</evidence>
<evidence type="ECO:0000313" key="2">
    <source>
        <dbReference type="Proteomes" id="UP000252124"/>
    </source>
</evidence>
<keyword evidence="2" id="KW-1185">Reference proteome</keyword>
<dbReference type="EMBL" id="QNRM01000023">
    <property type="protein sequence ID" value="RBP11241.1"/>
    <property type="molecule type" value="Genomic_DNA"/>
</dbReference>
<protein>
    <submittedName>
        <fullName evidence="1">Uncharacterized protein</fullName>
    </submittedName>
</protein>
<reference evidence="1 2" key="1">
    <citation type="submission" date="2018-06" db="EMBL/GenBank/DDBJ databases">
        <title>Genomic Encyclopedia of Type Strains, Phase III (KMG-III): the genomes of soil and plant-associated and newly described type strains.</title>
        <authorList>
            <person name="Whitman W."/>
        </authorList>
    </citation>
    <scope>NUCLEOTIDE SEQUENCE [LARGE SCALE GENOMIC DNA]</scope>
    <source>
        <strain evidence="1 2">CECT 7342</strain>
    </source>
</reference>
<name>A0ABX9FWP1_9BURK</name>
<dbReference type="GeneID" id="99734270"/>
<dbReference type="Proteomes" id="UP000252124">
    <property type="component" value="Unassembled WGS sequence"/>
</dbReference>
<dbReference type="RefSeq" id="WP_113914618.1">
    <property type="nucleotide sequence ID" value="NZ_CADIJU010000030.1"/>
</dbReference>
<proteinExistence type="predicted"/>
<gene>
    <name evidence="1" type="ORF">DFP87_1232</name>
</gene>
<organism evidence="1 2">
    <name type="scientific">Achromobacter marplatensis</name>
    <dbReference type="NCBI Taxonomy" id="470868"/>
    <lineage>
        <taxon>Bacteria</taxon>
        <taxon>Pseudomonadati</taxon>
        <taxon>Pseudomonadota</taxon>
        <taxon>Betaproteobacteria</taxon>
        <taxon>Burkholderiales</taxon>
        <taxon>Alcaligenaceae</taxon>
        <taxon>Achromobacter</taxon>
    </lineage>
</organism>